<evidence type="ECO:0000259" key="8">
    <source>
        <dbReference type="PROSITE" id="PS51379"/>
    </source>
</evidence>
<dbReference type="PANTHER" id="PTHR47153:SF2">
    <property type="entry name" value="LACTATE UTILIZATION PROTEIN B"/>
    <property type="match status" value="1"/>
</dbReference>
<dbReference type="GO" id="GO:0046872">
    <property type="term" value="F:metal ion binding"/>
    <property type="evidence" value="ECO:0007669"/>
    <property type="project" value="UniProtKB-KW"/>
</dbReference>
<evidence type="ECO:0000256" key="1">
    <source>
        <dbReference type="ARBA" id="ARBA00022448"/>
    </source>
</evidence>
<keyword evidence="5" id="KW-0249">Electron transport</keyword>
<evidence type="ECO:0000256" key="2">
    <source>
        <dbReference type="ARBA" id="ARBA00022485"/>
    </source>
</evidence>
<evidence type="ECO:0000256" key="7">
    <source>
        <dbReference type="ARBA" id="ARBA00023014"/>
    </source>
</evidence>
<dbReference type="RefSeq" id="WP_089399369.1">
    <property type="nucleotide sequence ID" value="NZ_FZOT01000005.1"/>
</dbReference>
<gene>
    <name evidence="9" type="ORF">SAMN06265795_10558</name>
</gene>
<dbReference type="InterPro" id="IPR037171">
    <property type="entry name" value="NagB/RpiA_transferase-like"/>
</dbReference>
<reference evidence="9 10" key="1">
    <citation type="submission" date="2017-06" db="EMBL/GenBank/DDBJ databases">
        <authorList>
            <person name="Kim H.J."/>
            <person name="Triplett B.A."/>
        </authorList>
    </citation>
    <scope>NUCLEOTIDE SEQUENCE [LARGE SCALE GENOMIC DNA]</scope>
    <source>
        <strain evidence="9 10">U15</strain>
    </source>
</reference>
<proteinExistence type="predicted"/>
<name>A0A239GJ51_9BURK</name>
<evidence type="ECO:0000256" key="3">
    <source>
        <dbReference type="ARBA" id="ARBA00022723"/>
    </source>
</evidence>
<dbReference type="InterPro" id="IPR024569">
    <property type="entry name" value="LutB_C"/>
</dbReference>
<dbReference type="InterPro" id="IPR003741">
    <property type="entry name" value="LUD_dom"/>
</dbReference>
<keyword evidence="1" id="KW-0813">Transport</keyword>
<dbReference type="SUPFAM" id="SSF46548">
    <property type="entry name" value="alpha-helical ferredoxin"/>
    <property type="match status" value="1"/>
</dbReference>
<dbReference type="GO" id="GO:0006089">
    <property type="term" value="P:lactate metabolic process"/>
    <property type="evidence" value="ECO:0007669"/>
    <property type="project" value="InterPro"/>
</dbReference>
<dbReference type="Proteomes" id="UP000198284">
    <property type="component" value="Unassembled WGS sequence"/>
</dbReference>
<keyword evidence="3" id="KW-0479">Metal-binding</keyword>
<dbReference type="InterPro" id="IPR024185">
    <property type="entry name" value="FTHF_cligase-like_sf"/>
</dbReference>
<keyword evidence="7" id="KW-0411">Iron-sulfur</keyword>
<dbReference type="PROSITE" id="PS51379">
    <property type="entry name" value="4FE4S_FER_2"/>
    <property type="match status" value="1"/>
</dbReference>
<dbReference type="Pfam" id="PF13183">
    <property type="entry name" value="Fer4_8"/>
    <property type="match status" value="1"/>
</dbReference>
<keyword evidence="2" id="KW-0004">4Fe-4S</keyword>
<dbReference type="SUPFAM" id="SSF100950">
    <property type="entry name" value="NagB/RpiA/CoA transferase-like"/>
    <property type="match status" value="1"/>
</dbReference>
<dbReference type="InterPro" id="IPR009051">
    <property type="entry name" value="Helical_ferredxn"/>
</dbReference>
<keyword evidence="4" id="KW-0677">Repeat</keyword>
<dbReference type="Gene3D" id="1.10.1060.10">
    <property type="entry name" value="Alpha-helical ferredoxin"/>
    <property type="match status" value="1"/>
</dbReference>
<evidence type="ECO:0000256" key="4">
    <source>
        <dbReference type="ARBA" id="ARBA00022737"/>
    </source>
</evidence>
<accession>A0A239GJ51</accession>
<dbReference type="GO" id="GO:0051539">
    <property type="term" value="F:4 iron, 4 sulfur cluster binding"/>
    <property type="evidence" value="ECO:0007669"/>
    <property type="project" value="UniProtKB-KW"/>
</dbReference>
<dbReference type="Gene3D" id="3.40.50.10420">
    <property type="entry name" value="NagB/RpiA/CoA transferase-like"/>
    <property type="match status" value="1"/>
</dbReference>
<keyword evidence="6" id="KW-0408">Iron</keyword>
<dbReference type="Pfam" id="PF11870">
    <property type="entry name" value="LutB_C"/>
    <property type="match status" value="1"/>
</dbReference>
<evidence type="ECO:0000256" key="5">
    <source>
        <dbReference type="ARBA" id="ARBA00022982"/>
    </source>
</evidence>
<keyword evidence="10" id="KW-1185">Reference proteome</keyword>
<dbReference type="PROSITE" id="PS00198">
    <property type="entry name" value="4FE4S_FER_1"/>
    <property type="match status" value="1"/>
</dbReference>
<dbReference type="AlphaFoldDB" id="A0A239GJ51"/>
<evidence type="ECO:0000313" key="10">
    <source>
        <dbReference type="Proteomes" id="UP000198284"/>
    </source>
</evidence>
<sequence>MQIQSMHFKARAGEKLADKRLQQNLKKLSTKFVVGRASAITELDDFEGTRDAAIERRMRAIENLDVWLEVFEKEAARRGATVLFAESAEDASRLVVEIAQKHGVKKAIKSKSMVSEEMALNKALEAAGVQPVETDLGEYILQINDNEAPSHIIAPVVHKDKEEISDLFARVHNKPRLTDIPEMTREAREMLRPHFLSADMGITGGNFIIAESGSVAVVTNEGNEGMCTVMPPKVHVVVTGIEKVLPTLEDFATVMRLLPRSATGQSISNYVSLLTGPRGAGDVDGPEHMYFVLVDGGRTGLVGTEFQEMLRCIRCGACMNHCPVYQKIGGHSYGWVYPGPMGSVLTPSYAGIDKAIDLPQASTLCGECHVVCPVKIPLPDLLRKLREKQVAQHLRPGMERIGLTVWAFFAKRPRLYRLATKVGVRVLRMLGNGKTISKLPVGAGWTDYREMPAPSGKTFRELYRERR</sequence>
<dbReference type="InterPro" id="IPR017896">
    <property type="entry name" value="4Fe4S_Fe-S-bd"/>
</dbReference>
<feature type="domain" description="4Fe-4S ferredoxin-type" evidence="8">
    <location>
        <begin position="302"/>
        <end position="333"/>
    </location>
</feature>
<evidence type="ECO:0000313" key="9">
    <source>
        <dbReference type="EMBL" id="SNS69197.1"/>
    </source>
</evidence>
<dbReference type="NCBIfam" id="TIGR00273">
    <property type="entry name" value="LutB/LldF family L-lactate oxidation iron-sulfur protein"/>
    <property type="match status" value="1"/>
</dbReference>
<evidence type="ECO:0000256" key="6">
    <source>
        <dbReference type="ARBA" id="ARBA00023004"/>
    </source>
</evidence>
<dbReference type="PANTHER" id="PTHR47153">
    <property type="entry name" value="LACTATE UTILIZATION PROTEIN B"/>
    <property type="match status" value="1"/>
</dbReference>
<protein>
    <submittedName>
        <fullName evidence="9">Iron-sulfur cluster-binding protein</fullName>
    </submittedName>
</protein>
<dbReference type="OrthoDB" id="5289041at2"/>
<dbReference type="InterPro" id="IPR004452">
    <property type="entry name" value="LutB/LldF"/>
</dbReference>
<dbReference type="EMBL" id="FZOT01000005">
    <property type="protein sequence ID" value="SNS69197.1"/>
    <property type="molecule type" value="Genomic_DNA"/>
</dbReference>
<dbReference type="Pfam" id="PF02589">
    <property type="entry name" value="LUD_dom"/>
    <property type="match status" value="1"/>
</dbReference>
<dbReference type="InterPro" id="IPR017900">
    <property type="entry name" value="4Fe4S_Fe_S_CS"/>
</dbReference>
<organism evidence="9 10">
    <name type="scientific">Noviherbaspirillum humi</name>
    <dbReference type="NCBI Taxonomy" id="1688639"/>
    <lineage>
        <taxon>Bacteria</taxon>
        <taxon>Pseudomonadati</taxon>
        <taxon>Pseudomonadota</taxon>
        <taxon>Betaproteobacteria</taxon>
        <taxon>Burkholderiales</taxon>
        <taxon>Oxalobacteraceae</taxon>
        <taxon>Noviherbaspirillum</taxon>
    </lineage>
</organism>